<gene>
    <name evidence="2" type="ORF">PG993_001484</name>
</gene>
<feature type="compositionally biased region" description="Basic and acidic residues" evidence="1">
    <location>
        <begin position="54"/>
        <end position="75"/>
    </location>
</feature>
<organism evidence="2 3">
    <name type="scientific">Apiospora rasikravindrae</name>
    <dbReference type="NCBI Taxonomy" id="990691"/>
    <lineage>
        <taxon>Eukaryota</taxon>
        <taxon>Fungi</taxon>
        <taxon>Dikarya</taxon>
        <taxon>Ascomycota</taxon>
        <taxon>Pezizomycotina</taxon>
        <taxon>Sordariomycetes</taxon>
        <taxon>Xylariomycetidae</taxon>
        <taxon>Amphisphaeriales</taxon>
        <taxon>Apiosporaceae</taxon>
        <taxon>Apiospora</taxon>
    </lineage>
</organism>
<name>A0ABR1UC43_9PEZI</name>
<proteinExistence type="predicted"/>
<accession>A0ABR1UC43</accession>
<comment type="caution">
    <text evidence="2">The sequence shown here is derived from an EMBL/GenBank/DDBJ whole genome shotgun (WGS) entry which is preliminary data.</text>
</comment>
<feature type="compositionally biased region" description="Polar residues" evidence="1">
    <location>
        <begin position="33"/>
        <end position="53"/>
    </location>
</feature>
<evidence type="ECO:0000313" key="3">
    <source>
        <dbReference type="Proteomes" id="UP001444661"/>
    </source>
</evidence>
<dbReference type="EMBL" id="JAQQWK010000001">
    <property type="protein sequence ID" value="KAK8056257.1"/>
    <property type="molecule type" value="Genomic_DNA"/>
</dbReference>
<feature type="region of interest" description="Disordered" evidence="1">
    <location>
        <begin position="1"/>
        <end position="134"/>
    </location>
</feature>
<protein>
    <submittedName>
        <fullName evidence="2">Uncharacterized protein</fullName>
    </submittedName>
</protein>
<sequence length="134" mass="14394">MSHEASPADATAGYTKQSYTGANMLGQTKDKSAQTQLQSPSYKTYSTTPASRSFSDHHHPRPDHNDRTSMSRHADGSSPSAPSSSPGPEASLPQRLRSVLSDFGKPPTAKFDSDHGIKPKTLGTVDTMSRPPRI</sequence>
<evidence type="ECO:0000313" key="2">
    <source>
        <dbReference type="EMBL" id="KAK8056257.1"/>
    </source>
</evidence>
<keyword evidence="3" id="KW-1185">Reference proteome</keyword>
<evidence type="ECO:0000256" key="1">
    <source>
        <dbReference type="SAM" id="MobiDB-lite"/>
    </source>
</evidence>
<feature type="compositionally biased region" description="Low complexity" evidence="1">
    <location>
        <begin position="76"/>
        <end position="91"/>
    </location>
</feature>
<reference evidence="2 3" key="1">
    <citation type="submission" date="2023-01" db="EMBL/GenBank/DDBJ databases">
        <title>Analysis of 21 Apiospora genomes using comparative genomics revels a genus with tremendous synthesis potential of carbohydrate active enzymes and secondary metabolites.</title>
        <authorList>
            <person name="Sorensen T."/>
        </authorList>
    </citation>
    <scope>NUCLEOTIDE SEQUENCE [LARGE SCALE GENOMIC DNA]</scope>
    <source>
        <strain evidence="2 3">CBS 33761</strain>
    </source>
</reference>
<dbReference type="Proteomes" id="UP001444661">
    <property type="component" value="Unassembled WGS sequence"/>
</dbReference>